<dbReference type="Pfam" id="PF01075">
    <property type="entry name" value="Glyco_transf_9"/>
    <property type="match status" value="1"/>
</dbReference>
<dbReference type="PANTHER" id="PTHR44809:SF1">
    <property type="entry name" value="PROTEIN O-MANNOSYL-TRANSFERASE TMTC1"/>
    <property type="match status" value="1"/>
</dbReference>
<reference evidence="4" key="1">
    <citation type="submission" date="2017-10" db="EMBL/GenBank/DDBJ databases">
        <authorList>
            <person name="Kravchenko I.K."/>
            <person name="Grouzdev D.S."/>
        </authorList>
    </citation>
    <scope>NUCLEOTIDE SEQUENCE [LARGE SCALE GENOMIC DNA]</scope>
    <source>
        <strain evidence="4">B2</strain>
    </source>
</reference>
<dbReference type="Proteomes" id="UP000225379">
    <property type="component" value="Unassembled WGS sequence"/>
</dbReference>
<keyword evidence="1" id="KW-0802">TPR repeat</keyword>
<dbReference type="OrthoDB" id="9778733at2"/>
<dbReference type="InterPro" id="IPR011990">
    <property type="entry name" value="TPR-like_helical_dom_sf"/>
</dbReference>
<dbReference type="InterPro" id="IPR019734">
    <property type="entry name" value="TPR_rpt"/>
</dbReference>
<comment type="caution">
    <text evidence="3">The sequence shown here is derived from an EMBL/GenBank/DDBJ whole genome shotgun (WGS) entry which is preliminary data.</text>
</comment>
<dbReference type="PROSITE" id="PS50005">
    <property type="entry name" value="TPR"/>
    <property type="match status" value="4"/>
</dbReference>
<feature type="repeat" description="TPR" evidence="1">
    <location>
        <begin position="174"/>
        <end position="207"/>
    </location>
</feature>
<dbReference type="AlphaFoldDB" id="A0A2B8BCS4"/>
<dbReference type="Pfam" id="PF13432">
    <property type="entry name" value="TPR_16"/>
    <property type="match status" value="4"/>
</dbReference>
<dbReference type="GO" id="GO:0016757">
    <property type="term" value="F:glycosyltransferase activity"/>
    <property type="evidence" value="ECO:0007669"/>
    <property type="project" value="InterPro"/>
</dbReference>
<organism evidence="3 4">
    <name type="scientific">Azospirillum palustre</name>
    <dbReference type="NCBI Taxonomy" id="2044885"/>
    <lineage>
        <taxon>Bacteria</taxon>
        <taxon>Pseudomonadati</taxon>
        <taxon>Pseudomonadota</taxon>
        <taxon>Alphaproteobacteria</taxon>
        <taxon>Rhodospirillales</taxon>
        <taxon>Azospirillaceae</taxon>
        <taxon>Azospirillum</taxon>
    </lineage>
</organism>
<dbReference type="Gene3D" id="1.25.40.10">
    <property type="entry name" value="Tetratricopeptide repeat domain"/>
    <property type="match status" value="4"/>
</dbReference>
<feature type="repeat" description="TPR" evidence="1">
    <location>
        <begin position="276"/>
        <end position="309"/>
    </location>
</feature>
<evidence type="ECO:0000256" key="2">
    <source>
        <dbReference type="SAM" id="MobiDB-lite"/>
    </source>
</evidence>
<dbReference type="Gene3D" id="3.40.50.2000">
    <property type="entry name" value="Glycogen Phosphorylase B"/>
    <property type="match status" value="1"/>
</dbReference>
<feature type="repeat" description="TPR" evidence="1">
    <location>
        <begin position="242"/>
        <end position="275"/>
    </location>
</feature>
<dbReference type="EMBL" id="PDKW01000036">
    <property type="protein sequence ID" value="PGH59154.1"/>
    <property type="molecule type" value="Genomic_DNA"/>
</dbReference>
<evidence type="ECO:0000313" key="3">
    <source>
        <dbReference type="EMBL" id="PGH59154.1"/>
    </source>
</evidence>
<dbReference type="SUPFAM" id="SSF53756">
    <property type="entry name" value="UDP-Glycosyltransferase/glycogen phosphorylase"/>
    <property type="match status" value="1"/>
</dbReference>
<dbReference type="SMART" id="SM00028">
    <property type="entry name" value="TPR"/>
    <property type="match status" value="10"/>
</dbReference>
<proteinExistence type="predicted"/>
<evidence type="ECO:0000256" key="1">
    <source>
        <dbReference type="PROSITE-ProRule" id="PRU00339"/>
    </source>
</evidence>
<accession>A0A2B8BCS4</accession>
<dbReference type="SUPFAM" id="SSF48452">
    <property type="entry name" value="TPR-like"/>
    <property type="match status" value="3"/>
</dbReference>
<name>A0A2B8BCS4_9PROT</name>
<feature type="repeat" description="TPR" evidence="1">
    <location>
        <begin position="106"/>
        <end position="139"/>
    </location>
</feature>
<evidence type="ECO:0000313" key="4">
    <source>
        <dbReference type="Proteomes" id="UP000225379"/>
    </source>
</evidence>
<feature type="region of interest" description="Disordered" evidence="2">
    <location>
        <begin position="1"/>
        <end position="37"/>
    </location>
</feature>
<gene>
    <name evidence="3" type="ORF">CRT60_00510</name>
</gene>
<sequence>MDRISKTRGTGHIQAERAGAGRPGSERAEAGQAGTPPAGSLLTRAIAAHRAGRLTGAVGIYRALLALEPAHGDAWHLLGLTELQSQREADALALFDRALRIACDRAEYHNSVGEGLRTQGDMAAAAAAYRRAVALRPGYAEPVINLTRALQLLGQPDRARASGRRAIALAPERTEGAINLAHALLDLGRFSEAQAFYHRVLSLQPDQAEAIGHLSRVACGSGDPRRMETALRRAMRVEPLVIDHPQALGDLFIQRQELAAAEQVYRRVIALKPDHPEALNGLGSSCLMQKRYAAAKPHYRRAMLLRPDYPSPHNNMANALWELGEAAAARTRYRQAIALKPDHPDAYGNLGHALRTRAKRFADYAEAEKECRRALRLDPGNLAAGNNLGIVHLSRNELAAAEQCFRQVLARSAENADAHFNLSLTLLKSGALAEGWKHYEWRWRTGQLPLPKLSQPRWQGERLDGRSILVYAEQGHGDTLHFARYVPLLAERTGAGRAGRVMLVAQPGLVRLLERMPGIASVHAVNDPVPDFDVHTPLLSLPGFFGTTLDSIPAQIPYLAPDPADMELWRRRLPVHGGVRVGLVWAGNPRPHMLHANATDQRRSMTLSQLAPLAAVPGTVFFSLQKGTAGLQARTPPRGMAVVDLMDEVNDFADTAALISTLDLVICVDTSVAHLAGALGKPVWVLSRFDGCWRWLTGRRTTPWYPTMRLFNQTGPGDWAPVVESVAGALRGFVDEQLGAGT</sequence>
<keyword evidence="4" id="KW-1185">Reference proteome</keyword>
<dbReference type="InterPro" id="IPR002201">
    <property type="entry name" value="Glyco_trans_9"/>
</dbReference>
<dbReference type="PANTHER" id="PTHR44809">
    <property type="match status" value="1"/>
</dbReference>
<dbReference type="InterPro" id="IPR052943">
    <property type="entry name" value="TMTC_O-mannosyl-trnsfr"/>
</dbReference>
<dbReference type="Pfam" id="PF14559">
    <property type="entry name" value="TPR_19"/>
    <property type="match status" value="1"/>
</dbReference>
<protein>
    <submittedName>
        <fullName evidence="3">Uncharacterized protein</fullName>
    </submittedName>
</protein>
<dbReference type="RefSeq" id="WP_098734508.1">
    <property type="nucleotide sequence ID" value="NZ_PDKW01000036.1"/>
</dbReference>